<protein>
    <recommendedName>
        <fullName evidence="19">Dipeptidyl aminopeptidase</fullName>
    </recommendedName>
</protein>
<evidence type="ECO:0000256" key="12">
    <source>
        <dbReference type="ARBA" id="ARBA00023180"/>
    </source>
</evidence>
<dbReference type="AlphaFoldDB" id="A0A0C3C5X9"/>
<keyword evidence="7" id="KW-0378">Hydrolase</keyword>
<dbReference type="EMBL" id="KN831785">
    <property type="protein sequence ID" value="KIM39614.1"/>
    <property type="molecule type" value="Genomic_DNA"/>
</dbReference>
<feature type="domain" description="Peptidase S9 prolyl oligopeptidase catalytic" evidence="15">
    <location>
        <begin position="700"/>
        <end position="900"/>
    </location>
</feature>
<dbReference type="Pfam" id="PF00930">
    <property type="entry name" value="DPPIV_N"/>
    <property type="match status" value="1"/>
</dbReference>
<keyword evidence="18" id="KW-1185">Reference proteome</keyword>
<dbReference type="InterPro" id="IPR001375">
    <property type="entry name" value="Peptidase_S9_cat"/>
</dbReference>
<feature type="domain" description="Dipeptidylpeptidase IV N-terminal" evidence="16">
    <location>
        <begin position="216"/>
        <end position="615"/>
    </location>
</feature>
<proteinExistence type="inferred from homology"/>
<dbReference type="PANTHER" id="PTHR11731:SF200">
    <property type="entry name" value="DIPEPTIDYL PEPTIDASE 10, ISOFORM B"/>
    <property type="match status" value="1"/>
</dbReference>
<evidence type="ECO:0000256" key="11">
    <source>
        <dbReference type="ARBA" id="ARBA00023136"/>
    </source>
</evidence>
<evidence type="ECO:0000256" key="4">
    <source>
        <dbReference type="ARBA" id="ARBA00022554"/>
    </source>
</evidence>
<dbReference type="FunFam" id="3.40.50.1820:FF:000003">
    <property type="entry name" value="Dipeptidyl peptidase 4"/>
    <property type="match status" value="1"/>
</dbReference>
<evidence type="ECO:0000313" key="18">
    <source>
        <dbReference type="Proteomes" id="UP000053424"/>
    </source>
</evidence>
<dbReference type="GO" id="GO:0005774">
    <property type="term" value="C:vacuolar membrane"/>
    <property type="evidence" value="ECO:0007669"/>
    <property type="project" value="UniProtKB-SubCell"/>
</dbReference>
<evidence type="ECO:0000256" key="13">
    <source>
        <dbReference type="SAM" id="MobiDB-lite"/>
    </source>
</evidence>
<feature type="region of interest" description="Disordered" evidence="13">
    <location>
        <begin position="1"/>
        <end position="104"/>
    </location>
</feature>
<keyword evidence="6 14" id="KW-0812">Transmembrane</keyword>
<feature type="compositionally biased region" description="Acidic residues" evidence="13">
    <location>
        <begin position="50"/>
        <end position="69"/>
    </location>
</feature>
<dbReference type="InterPro" id="IPR029058">
    <property type="entry name" value="AB_hydrolase_fold"/>
</dbReference>
<dbReference type="GO" id="GO:0004177">
    <property type="term" value="F:aminopeptidase activity"/>
    <property type="evidence" value="ECO:0007669"/>
    <property type="project" value="UniProtKB-KW"/>
</dbReference>
<organism evidence="17 18">
    <name type="scientific">Hebeloma cylindrosporum</name>
    <dbReference type="NCBI Taxonomy" id="76867"/>
    <lineage>
        <taxon>Eukaryota</taxon>
        <taxon>Fungi</taxon>
        <taxon>Dikarya</taxon>
        <taxon>Basidiomycota</taxon>
        <taxon>Agaricomycotina</taxon>
        <taxon>Agaricomycetes</taxon>
        <taxon>Agaricomycetidae</taxon>
        <taxon>Agaricales</taxon>
        <taxon>Agaricineae</taxon>
        <taxon>Hymenogastraceae</taxon>
        <taxon>Hebeloma</taxon>
    </lineage>
</organism>
<evidence type="ECO:0000256" key="14">
    <source>
        <dbReference type="SAM" id="Phobius"/>
    </source>
</evidence>
<keyword evidence="12" id="KW-0325">Glycoprotein</keyword>
<feature type="transmembrane region" description="Helical" evidence="14">
    <location>
        <begin position="110"/>
        <end position="132"/>
    </location>
</feature>
<dbReference type="InterPro" id="IPR002469">
    <property type="entry name" value="Peptidase_S9B_N"/>
</dbReference>
<dbReference type="Proteomes" id="UP000053424">
    <property type="component" value="Unassembled WGS sequence"/>
</dbReference>
<dbReference type="InterPro" id="IPR002471">
    <property type="entry name" value="Pept_S9_AS"/>
</dbReference>
<keyword evidence="8" id="KW-0720">Serine protease</keyword>
<dbReference type="GO" id="GO:0006508">
    <property type="term" value="P:proteolysis"/>
    <property type="evidence" value="ECO:0007669"/>
    <property type="project" value="UniProtKB-KW"/>
</dbReference>
<dbReference type="OrthoDB" id="16520at2759"/>
<dbReference type="Gene3D" id="3.40.50.1820">
    <property type="entry name" value="alpha/beta hydrolase"/>
    <property type="match status" value="1"/>
</dbReference>
<dbReference type="GO" id="GO:0008239">
    <property type="term" value="F:dipeptidyl-peptidase activity"/>
    <property type="evidence" value="ECO:0007669"/>
    <property type="project" value="TreeGrafter"/>
</dbReference>
<keyword evidence="4" id="KW-0926">Vacuole</keyword>
<reference evidence="18" key="2">
    <citation type="submission" date="2015-01" db="EMBL/GenBank/DDBJ databases">
        <title>Evolutionary Origins and Diversification of the Mycorrhizal Mutualists.</title>
        <authorList>
            <consortium name="DOE Joint Genome Institute"/>
            <consortium name="Mycorrhizal Genomics Consortium"/>
            <person name="Kohler A."/>
            <person name="Kuo A."/>
            <person name="Nagy L.G."/>
            <person name="Floudas D."/>
            <person name="Copeland A."/>
            <person name="Barry K.W."/>
            <person name="Cichocki N."/>
            <person name="Veneault-Fourrey C."/>
            <person name="LaButti K."/>
            <person name="Lindquist E.A."/>
            <person name="Lipzen A."/>
            <person name="Lundell T."/>
            <person name="Morin E."/>
            <person name="Murat C."/>
            <person name="Riley R."/>
            <person name="Ohm R."/>
            <person name="Sun H."/>
            <person name="Tunlid A."/>
            <person name="Henrissat B."/>
            <person name="Grigoriev I.V."/>
            <person name="Hibbett D.S."/>
            <person name="Martin F."/>
        </authorList>
    </citation>
    <scope>NUCLEOTIDE SEQUENCE [LARGE SCALE GENOMIC DNA]</scope>
    <source>
        <strain evidence="18">h7</strain>
    </source>
</reference>
<keyword evidence="3" id="KW-0031">Aminopeptidase</keyword>
<dbReference type="InterPro" id="IPR050278">
    <property type="entry name" value="Serine_Prot_S9B/DPPIV"/>
</dbReference>
<evidence type="ECO:0008006" key="19">
    <source>
        <dbReference type="Google" id="ProtNLM"/>
    </source>
</evidence>
<evidence type="ECO:0000256" key="1">
    <source>
        <dbReference type="ARBA" id="ARBA00004576"/>
    </source>
</evidence>
<evidence type="ECO:0000256" key="2">
    <source>
        <dbReference type="ARBA" id="ARBA00006150"/>
    </source>
</evidence>
<evidence type="ECO:0000313" key="17">
    <source>
        <dbReference type="EMBL" id="KIM39614.1"/>
    </source>
</evidence>
<keyword evidence="5" id="KW-0645">Protease</keyword>
<evidence type="ECO:0000259" key="16">
    <source>
        <dbReference type="Pfam" id="PF00930"/>
    </source>
</evidence>
<dbReference type="GO" id="GO:0005886">
    <property type="term" value="C:plasma membrane"/>
    <property type="evidence" value="ECO:0007669"/>
    <property type="project" value="TreeGrafter"/>
</dbReference>
<dbReference type="PROSITE" id="PS00708">
    <property type="entry name" value="PRO_ENDOPEP_SER"/>
    <property type="match status" value="1"/>
</dbReference>
<dbReference type="SUPFAM" id="SSF82171">
    <property type="entry name" value="DPP6 N-terminal domain-like"/>
    <property type="match status" value="1"/>
</dbReference>
<name>A0A0C3C5X9_HEBCY</name>
<feature type="compositionally biased region" description="Basic and acidic residues" evidence="13">
    <location>
        <begin position="86"/>
        <end position="104"/>
    </location>
</feature>
<evidence type="ECO:0000256" key="9">
    <source>
        <dbReference type="ARBA" id="ARBA00022968"/>
    </source>
</evidence>
<dbReference type="SUPFAM" id="SSF53474">
    <property type="entry name" value="alpha/beta-Hydrolases"/>
    <property type="match status" value="1"/>
</dbReference>
<keyword evidence="10 14" id="KW-1133">Transmembrane helix</keyword>
<dbReference type="STRING" id="686832.A0A0C3C5X9"/>
<dbReference type="GO" id="GO:0004252">
    <property type="term" value="F:serine-type endopeptidase activity"/>
    <property type="evidence" value="ECO:0007669"/>
    <property type="project" value="InterPro"/>
</dbReference>
<evidence type="ECO:0000256" key="7">
    <source>
        <dbReference type="ARBA" id="ARBA00022801"/>
    </source>
</evidence>
<evidence type="ECO:0000256" key="8">
    <source>
        <dbReference type="ARBA" id="ARBA00022825"/>
    </source>
</evidence>
<comment type="similarity">
    <text evidence="2">Belongs to the peptidase S9B family.</text>
</comment>
<gene>
    <name evidence="17" type="ORF">M413DRAFT_447090</name>
</gene>
<evidence type="ECO:0000256" key="3">
    <source>
        <dbReference type="ARBA" id="ARBA00022438"/>
    </source>
</evidence>
<evidence type="ECO:0000256" key="6">
    <source>
        <dbReference type="ARBA" id="ARBA00022692"/>
    </source>
</evidence>
<accession>A0A0C3C5X9</accession>
<dbReference type="PANTHER" id="PTHR11731">
    <property type="entry name" value="PROTEASE FAMILY S9B,C DIPEPTIDYL-PEPTIDASE IV-RELATED"/>
    <property type="match status" value="1"/>
</dbReference>
<dbReference type="Pfam" id="PF00326">
    <property type="entry name" value="Peptidase_S9"/>
    <property type="match status" value="1"/>
</dbReference>
<dbReference type="HOGENOM" id="CLU_006105_0_0_1"/>
<comment type="subcellular location">
    <subcellularLocation>
        <location evidence="1">Vacuole membrane</location>
        <topology evidence="1">Single-pass type II membrane protein</topology>
    </subcellularLocation>
</comment>
<evidence type="ECO:0000256" key="5">
    <source>
        <dbReference type="ARBA" id="ARBA00022670"/>
    </source>
</evidence>
<reference evidence="17 18" key="1">
    <citation type="submission" date="2014-04" db="EMBL/GenBank/DDBJ databases">
        <authorList>
            <consortium name="DOE Joint Genome Institute"/>
            <person name="Kuo A."/>
            <person name="Gay G."/>
            <person name="Dore J."/>
            <person name="Kohler A."/>
            <person name="Nagy L.G."/>
            <person name="Floudas D."/>
            <person name="Copeland A."/>
            <person name="Barry K.W."/>
            <person name="Cichocki N."/>
            <person name="Veneault-Fourrey C."/>
            <person name="LaButti K."/>
            <person name="Lindquist E.A."/>
            <person name="Lipzen A."/>
            <person name="Lundell T."/>
            <person name="Morin E."/>
            <person name="Murat C."/>
            <person name="Sun H."/>
            <person name="Tunlid A."/>
            <person name="Henrissat B."/>
            <person name="Grigoriev I.V."/>
            <person name="Hibbett D.S."/>
            <person name="Martin F."/>
            <person name="Nordberg H.P."/>
            <person name="Cantor M.N."/>
            <person name="Hua S.X."/>
        </authorList>
    </citation>
    <scope>NUCLEOTIDE SEQUENCE [LARGE SCALE GENOMIC DNA]</scope>
    <source>
        <strain evidence="18">h7</strain>
    </source>
</reference>
<keyword evidence="9" id="KW-0735">Signal-anchor</keyword>
<evidence type="ECO:0000259" key="15">
    <source>
        <dbReference type="Pfam" id="PF00326"/>
    </source>
</evidence>
<evidence type="ECO:0000256" key="10">
    <source>
        <dbReference type="ARBA" id="ARBA00022989"/>
    </source>
</evidence>
<sequence>MRLSGDDGLSAGPSNAPEATEMRQKKSAFVDPLITRPSIYYGDGPFDPPSSDDEDDDLVVTGDLDDDAESMSLLDANKSGPSTPGRAERGEPSPRRSPAAEKKHSSTRTLAIVLITLVALSGIIGIVAGFTYSGAPYHAPGQKKITMDHIFNGTFYANRPVLNWVGEAGDGVFSVSDGVHISLVDLKSNTTTNLIATSDVKDQRGNPLYIVEWKLSDDLKYLLVKTDYRKQWRWSGYSNYYIHNIADKTTHPIIPPSDPSKTAYATWAPTGNAIAYVTENDLYILPSAEPNTSPIRVTSTGNTSLFHGVPDWVYEEEVFSANYALWWSPDSSKVAYLTLDETAVPEFTFPIYNPTADSTAVIPYTKDVSMKYPKPGYNNPLVSVHVFDLSNYLANDASVGLPVEEDIITLDWNHRHPSDNSIISEVTWVGNTSLIVKEVNRNADDGNVVLFELGDGNLQNRARGNVVRTLGKSGEQGDSGWIDHEQTIYLVPAGLGSFAGTNAYLDIVPTPEGFNHIALFNPASSATPLFLTDGEWEVTGGIKGVDAKKGLVYFTAAKPSTERHVYSVPIPTTSSEKLVTPKALTDATKPSYYSSVFSPEAGFYVLNYQGPGTPWTKVVDTSRPDFEYVLEKNDRLKNVTREYEAATIVQTTFVNEGYELNVKEIRPPRMDDSGRTKYPVLFRVYGGPGSQLVDLRFGRDWHEYLACGLDYITVTVDGRGTGFKGRKLRNPVKDNLGFYETLDQVAAAKFWAKKPYVDPKRIGIWGWSYGGFMSSKVVEANAKIHSLAMAVAPVTSWRLYDSIYTERYMNLPSLNPGGYVNASISNVTGFKDMDFLLAHGSGDDNVHYANSAHLLDMFTAAQVRKFRFRMFTDSDHSISLRGAQREIYEWMTEYLMEKWGKGGRRRV</sequence>
<keyword evidence="11 14" id="KW-0472">Membrane</keyword>
<dbReference type="Gene3D" id="2.140.10.30">
    <property type="entry name" value="Dipeptidylpeptidase IV, N-terminal domain"/>
    <property type="match status" value="1"/>
</dbReference>